<dbReference type="AlphaFoldDB" id="S8CEH2"/>
<keyword evidence="3" id="KW-0805">Transcription regulation</keyword>
<dbReference type="InterPro" id="IPR003173">
    <property type="entry name" value="PC4_C"/>
</dbReference>
<dbReference type="EMBL" id="AUSU01005846">
    <property type="protein sequence ID" value="EPS62861.1"/>
    <property type="molecule type" value="Genomic_DNA"/>
</dbReference>
<dbReference type="GO" id="GO:0003677">
    <property type="term" value="F:DNA binding"/>
    <property type="evidence" value="ECO:0007669"/>
    <property type="project" value="UniProtKB-KW"/>
</dbReference>
<evidence type="ECO:0000313" key="9">
    <source>
        <dbReference type="EMBL" id="EPS62861.1"/>
    </source>
</evidence>
<comment type="caution">
    <text evidence="9">The sequence shown here is derived from an EMBL/GenBank/DDBJ whole genome shotgun (WGS) entry which is preliminary data.</text>
</comment>
<evidence type="ECO:0000256" key="7">
    <source>
        <dbReference type="SAM" id="MobiDB-lite"/>
    </source>
</evidence>
<keyword evidence="4" id="KW-0238">DNA-binding</keyword>
<sequence>MPKRGKKRNDEEALSDGCEPPMKSSKSGNYSEDADGILVCELSKNRKVSVRAWKGKIMVDIREFYNSGGNEAPSKKGISLSLDQWKILRDHADEIDEELS</sequence>
<dbReference type="Proteomes" id="UP000015453">
    <property type="component" value="Unassembled WGS sequence"/>
</dbReference>
<feature type="non-terminal residue" evidence="9">
    <location>
        <position position="100"/>
    </location>
</feature>
<dbReference type="InterPro" id="IPR009044">
    <property type="entry name" value="ssDNA-bd_transcriptional_reg"/>
</dbReference>
<name>S8CEH2_9LAMI</name>
<dbReference type="PANTHER" id="PTHR13215">
    <property type="entry name" value="RNA POLYMERASE II TRANSCRIPTIONAL COACTIVATOR"/>
    <property type="match status" value="1"/>
</dbReference>
<accession>S8CEH2</accession>
<organism evidence="9 10">
    <name type="scientific">Genlisea aurea</name>
    <dbReference type="NCBI Taxonomy" id="192259"/>
    <lineage>
        <taxon>Eukaryota</taxon>
        <taxon>Viridiplantae</taxon>
        <taxon>Streptophyta</taxon>
        <taxon>Embryophyta</taxon>
        <taxon>Tracheophyta</taxon>
        <taxon>Spermatophyta</taxon>
        <taxon>Magnoliopsida</taxon>
        <taxon>eudicotyledons</taxon>
        <taxon>Gunneridae</taxon>
        <taxon>Pentapetalae</taxon>
        <taxon>asterids</taxon>
        <taxon>lamiids</taxon>
        <taxon>Lamiales</taxon>
        <taxon>Lentibulariaceae</taxon>
        <taxon>Genlisea</taxon>
    </lineage>
</organism>
<comment type="similarity">
    <text evidence="2">Belongs to the transcriptional coactivator PC4 family.</text>
</comment>
<dbReference type="GO" id="GO:0005634">
    <property type="term" value="C:nucleus"/>
    <property type="evidence" value="ECO:0007669"/>
    <property type="project" value="UniProtKB-SubCell"/>
</dbReference>
<dbReference type="Gene3D" id="2.30.31.10">
    <property type="entry name" value="Transcriptional Coactivator Pc4, Chain A"/>
    <property type="match status" value="1"/>
</dbReference>
<evidence type="ECO:0000256" key="3">
    <source>
        <dbReference type="ARBA" id="ARBA00023015"/>
    </source>
</evidence>
<evidence type="ECO:0000256" key="6">
    <source>
        <dbReference type="ARBA" id="ARBA00023242"/>
    </source>
</evidence>
<evidence type="ECO:0000256" key="2">
    <source>
        <dbReference type="ARBA" id="ARBA00009001"/>
    </source>
</evidence>
<dbReference type="InterPro" id="IPR045125">
    <property type="entry name" value="Sub1/Tcp4-like"/>
</dbReference>
<dbReference type="Pfam" id="PF02229">
    <property type="entry name" value="PC4"/>
    <property type="match status" value="1"/>
</dbReference>
<evidence type="ECO:0000256" key="5">
    <source>
        <dbReference type="ARBA" id="ARBA00023163"/>
    </source>
</evidence>
<evidence type="ECO:0000259" key="8">
    <source>
        <dbReference type="Pfam" id="PF02229"/>
    </source>
</evidence>
<evidence type="ECO:0000256" key="4">
    <source>
        <dbReference type="ARBA" id="ARBA00023125"/>
    </source>
</evidence>
<gene>
    <name evidence="9" type="ORF">M569_11928</name>
</gene>
<dbReference type="GO" id="GO:0003713">
    <property type="term" value="F:transcription coactivator activity"/>
    <property type="evidence" value="ECO:0007669"/>
    <property type="project" value="InterPro"/>
</dbReference>
<proteinExistence type="inferred from homology"/>
<evidence type="ECO:0000256" key="1">
    <source>
        <dbReference type="ARBA" id="ARBA00004123"/>
    </source>
</evidence>
<keyword evidence="6" id="KW-0539">Nucleus</keyword>
<evidence type="ECO:0000313" key="10">
    <source>
        <dbReference type="Proteomes" id="UP000015453"/>
    </source>
</evidence>
<feature type="domain" description="Transcriptional coactivator p15 (PC4) C-terminal" evidence="8">
    <location>
        <begin position="40"/>
        <end position="91"/>
    </location>
</feature>
<keyword evidence="5" id="KW-0804">Transcription</keyword>
<keyword evidence="10" id="KW-1185">Reference proteome</keyword>
<dbReference type="GO" id="GO:0060261">
    <property type="term" value="P:positive regulation of transcription initiation by RNA polymerase II"/>
    <property type="evidence" value="ECO:0007669"/>
    <property type="project" value="InterPro"/>
</dbReference>
<dbReference type="SUPFAM" id="SSF54447">
    <property type="entry name" value="ssDNA-binding transcriptional regulator domain"/>
    <property type="match status" value="1"/>
</dbReference>
<dbReference type="OrthoDB" id="2505440at2759"/>
<feature type="region of interest" description="Disordered" evidence="7">
    <location>
        <begin position="1"/>
        <end position="31"/>
    </location>
</feature>
<comment type="subcellular location">
    <subcellularLocation>
        <location evidence="1">Nucleus</location>
    </subcellularLocation>
</comment>
<protein>
    <recommendedName>
        <fullName evidence="8">Transcriptional coactivator p15 (PC4) C-terminal domain-containing protein</fullName>
    </recommendedName>
</protein>
<reference evidence="9 10" key="1">
    <citation type="journal article" date="2013" name="BMC Genomics">
        <title>The miniature genome of a carnivorous plant Genlisea aurea contains a low number of genes and short non-coding sequences.</title>
        <authorList>
            <person name="Leushkin E.V."/>
            <person name="Sutormin R.A."/>
            <person name="Nabieva E.R."/>
            <person name="Penin A.A."/>
            <person name="Kondrashov A.S."/>
            <person name="Logacheva M.D."/>
        </authorList>
    </citation>
    <scope>NUCLEOTIDE SEQUENCE [LARGE SCALE GENOMIC DNA]</scope>
</reference>